<proteinExistence type="predicted"/>
<evidence type="ECO:0000313" key="4">
    <source>
        <dbReference type="EMBL" id="SUA47175.1"/>
    </source>
</evidence>
<organism evidence="4 5">
    <name type="scientific">Nocardia africana</name>
    <dbReference type="NCBI Taxonomy" id="134964"/>
    <lineage>
        <taxon>Bacteria</taxon>
        <taxon>Bacillati</taxon>
        <taxon>Actinomycetota</taxon>
        <taxon>Actinomycetes</taxon>
        <taxon>Mycobacteriales</taxon>
        <taxon>Nocardiaceae</taxon>
        <taxon>Nocardia</taxon>
    </lineage>
</organism>
<dbReference type="InterPro" id="IPR009057">
    <property type="entry name" value="Homeodomain-like_sf"/>
</dbReference>
<evidence type="ECO:0000313" key="5">
    <source>
        <dbReference type="Proteomes" id="UP000255082"/>
    </source>
</evidence>
<accession>A0A378X2X0</accession>
<feature type="domain" description="HTH tetR-type" evidence="3">
    <location>
        <begin position="26"/>
        <end position="86"/>
    </location>
</feature>
<dbReference type="Pfam" id="PF00440">
    <property type="entry name" value="TetR_N"/>
    <property type="match status" value="1"/>
</dbReference>
<dbReference type="Gene3D" id="1.10.357.10">
    <property type="entry name" value="Tetracycline Repressor, domain 2"/>
    <property type="match status" value="1"/>
</dbReference>
<dbReference type="GO" id="GO:0003677">
    <property type="term" value="F:DNA binding"/>
    <property type="evidence" value="ECO:0007669"/>
    <property type="project" value="UniProtKB-UniRule"/>
</dbReference>
<evidence type="ECO:0000256" key="1">
    <source>
        <dbReference type="ARBA" id="ARBA00023125"/>
    </source>
</evidence>
<keyword evidence="1 2" id="KW-0238">DNA-binding</keyword>
<dbReference type="SUPFAM" id="SSF46689">
    <property type="entry name" value="Homeodomain-like"/>
    <property type="match status" value="1"/>
</dbReference>
<evidence type="ECO:0000256" key="2">
    <source>
        <dbReference type="PROSITE-ProRule" id="PRU00335"/>
    </source>
</evidence>
<dbReference type="Proteomes" id="UP000255082">
    <property type="component" value="Unassembled WGS sequence"/>
</dbReference>
<dbReference type="AlphaFoldDB" id="A0A378X2X0"/>
<reference evidence="4 5" key="1">
    <citation type="submission" date="2018-06" db="EMBL/GenBank/DDBJ databases">
        <authorList>
            <consortium name="Pathogen Informatics"/>
            <person name="Doyle S."/>
        </authorList>
    </citation>
    <scope>NUCLEOTIDE SEQUENCE [LARGE SCALE GENOMIC DNA]</scope>
    <source>
        <strain evidence="4 5">NCTC13184</strain>
    </source>
</reference>
<dbReference type="PRINTS" id="PR00455">
    <property type="entry name" value="HTHTETR"/>
</dbReference>
<dbReference type="PANTHER" id="PTHR47752:SF1">
    <property type="entry name" value="HTH-TYPE TRANSCRIPTIONAL REPRESSOR FABR"/>
    <property type="match status" value="1"/>
</dbReference>
<sequence>MNGRIVNGCMLSEMSEQAETRVERKERTRRALLDGTLTLAAERGFAALSLREIARSAGIVPTAFYRHFDSLDELGTALVDEGVRQLRLALRQLRRTPDARLAETVRFVFAQIAGREDLYGFLIRERHGGAPALRTAIATEMQLITRELVVDISRIPTLDAWPTDDLELAADLIVSTVADHIADFVAAPLRDRPQLVDRTVGQVRMIALGMAAWKPHTV</sequence>
<dbReference type="Gene3D" id="1.10.10.60">
    <property type="entry name" value="Homeodomain-like"/>
    <property type="match status" value="1"/>
</dbReference>
<dbReference type="InterPro" id="IPR050692">
    <property type="entry name" value="HTH_transcr_repressor_FabR"/>
</dbReference>
<feature type="DNA-binding region" description="H-T-H motif" evidence="2">
    <location>
        <begin position="49"/>
        <end position="68"/>
    </location>
</feature>
<dbReference type="InterPro" id="IPR001647">
    <property type="entry name" value="HTH_TetR"/>
</dbReference>
<gene>
    <name evidence="4" type="primary">fabR</name>
    <name evidence="4" type="ORF">NCTC13184_05713</name>
</gene>
<dbReference type="PROSITE" id="PS50977">
    <property type="entry name" value="HTH_TETR_2"/>
    <property type="match status" value="1"/>
</dbReference>
<evidence type="ECO:0000259" key="3">
    <source>
        <dbReference type="PROSITE" id="PS50977"/>
    </source>
</evidence>
<dbReference type="EMBL" id="UGRU01000001">
    <property type="protein sequence ID" value="SUA47175.1"/>
    <property type="molecule type" value="Genomic_DNA"/>
</dbReference>
<dbReference type="PANTHER" id="PTHR47752">
    <property type="entry name" value="HTH-TYPE TRANSCRIPTIONAL REPRESSOR FABR"/>
    <property type="match status" value="1"/>
</dbReference>
<name>A0A378X2X0_9NOCA</name>
<protein>
    <submittedName>
        <fullName evidence="4">HTH-type transcriptional repressor fabR</fullName>
    </submittedName>
</protein>